<dbReference type="PROSITE" id="PS01186">
    <property type="entry name" value="EGF_2"/>
    <property type="match status" value="1"/>
</dbReference>
<dbReference type="PROSITE" id="PS00010">
    <property type="entry name" value="ASX_HYDROXYL"/>
    <property type="match status" value="2"/>
</dbReference>
<reference evidence="10 11" key="1">
    <citation type="submission" date="2024-02" db="EMBL/GenBank/DDBJ databases">
        <authorList>
            <person name="Daric V."/>
            <person name="Darras S."/>
        </authorList>
    </citation>
    <scope>NUCLEOTIDE SEQUENCE [LARGE SCALE GENOMIC DNA]</scope>
</reference>
<proteinExistence type="predicted"/>
<dbReference type="InterPro" id="IPR013783">
    <property type="entry name" value="Ig-like_fold"/>
</dbReference>
<dbReference type="Gene3D" id="2.10.25.10">
    <property type="entry name" value="Laminin"/>
    <property type="match status" value="2"/>
</dbReference>
<accession>A0ABP0GKJ3</accession>
<dbReference type="CDD" id="cd00054">
    <property type="entry name" value="EGF_CA"/>
    <property type="match status" value="2"/>
</dbReference>
<evidence type="ECO:0000256" key="1">
    <source>
        <dbReference type="ARBA" id="ARBA00022536"/>
    </source>
</evidence>
<dbReference type="InterPro" id="IPR018097">
    <property type="entry name" value="EGF_Ca-bd_CS"/>
</dbReference>
<keyword evidence="1 5" id="KW-0245">EGF-like domain</keyword>
<dbReference type="InterPro" id="IPR000742">
    <property type="entry name" value="EGF"/>
</dbReference>
<comment type="caution">
    <text evidence="10">The sequence shown here is derived from an EMBL/GenBank/DDBJ whole genome shotgun (WGS) entry which is preliminary data.</text>
</comment>
<evidence type="ECO:0000259" key="8">
    <source>
        <dbReference type="PROSITE" id="PS50026"/>
    </source>
</evidence>
<feature type="domain" description="Fibronectin type-III" evidence="9">
    <location>
        <begin position="689"/>
        <end position="789"/>
    </location>
</feature>
<evidence type="ECO:0000259" key="9">
    <source>
        <dbReference type="PROSITE" id="PS50853"/>
    </source>
</evidence>
<dbReference type="SUPFAM" id="SSF49265">
    <property type="entry name" value="Fibronectin type III"/>
    <property type="match status" value="2"/>
</dbReference>
<evidence type="ECO:0000256" key="2">
    <source>
        <dbReference type="ARBA" id="ARBA00022729"/>
    </source>
</evidence>
<dbReference type="PROSITE" id="PS50026">
    <property type="entry name" value="EGF_3"/>
    <property type="match status" value="2"/>
</dbReference>
<feature type="domain" description="EGF-like" evidence="8">
    <location>
        <begin position="532"/>
        <end position="572"/>
    </location>
</feature>
<feature type="compositionally biased region" description="Acidic residues" evidence="6">
    <location>
        <begin position="793"/>
        <end position="808"/>
    </location>
</feature>
<dbReference type="PANTHER" id="PTHR24039:SF58">
    <property type="entry name" value="EGF-LIKE DOMAIN-CONTAINING PROTEIN"/>
    <property type="match status" value="1"/>
</dbReference>
<organism evidence="10 11">
    <name type="scientific">Clavelina lepadiformis</name>
    <name type="common">Light-bulb sea squirt</name>
    <name type="synonym">Ascidia lepadiformis</name>
    <dbReference type="NCBI Taxonomy" id="159417"/>
    <lineage>
        <taxon>Eukaryota</taxon>
        <taxon>Metazoa</taxon>
        <taxon>Chordata</taxon>
        <taxon>Tunicata</taxon>
        <taxon>Ascidiacea</taxon>
        <taxon>Aplousobranchia</taxon>
        <taxon>Clavelinidae</taxon>
        <taxon>Clavelina</taxon>
    </lineage>
</organism>
<dbReference type="PROSITE" id="PS50853">
    <property type="entry name" value="FN3"/>
    <property type="match status" value="2"/>
</dbReference>
<dbReference type="Gene3D" id="2.60.40.10">
    <property type="entry name" value="Immunoglobulins"/>
    <property type="match status" value="3"/>
</dbReference>
<dbReference type="InterPro" id="IPR036116">
    <property type="entry name" value="FN3_sf"/>
</dbReference>
<sequence>MIFNKKNNQTCCFSYILAPSSVSIQGVTFEKFNVDFSTVPGATSYDILYTTQHNTTDRNVRRVTSSPATITGIKSNFNYHVQVRAVENANTGQYSRIVKARTAPQGQNITQIITTPTFVTLLFEQTPAATKWELEYNNTATGVVTTQTVPDDAISNTSYVAIISPLSPNTRYNFRARVSQIAGATDYSLSASPYGAVKSVLTDKISAFGRVQLITRNYSTNSNDNTELKSQLARELREAYKNINSNVANVSVLQFENDGSGKILCHHEILLNDQSPTPNISGLVLRNSGLYGGATVKLGVGESPGYFYGILNGTQRNGIVYGGSLRCPSLSVDKKTWTSYFGTRSTLAVLPDGSTTSSPTAALNVDISDRSIMVRGIEAASLVPNSIFAIKQNYLLRTCPADANLTVYYNRLYGATSTKTALTSDRYTILGTTGYSTSLSPEIFFIRSLKSGTGVNLRFLSALFRRATSVVFTHNDTNTTLMETDLDNARLYAINVTNLPLNSASSLRVTLFTRYHNGSIGVSTMTLQARTDEDECARPRSPCATGASCRNRIPGYVCTCGSGYTGNGTFCDDINECENRPDICEDWLTCENKPGSYKCTCGPRQAKNGTSCLRIPTPVASFDSVKTTSFRLRWNFFELVNYQITVTGNDVKKNYRNVSSSPVNVTGLSPGVVYLVRIQVLEKNISAQATRQITVCNKVTNLSAVKGKNNAELRWDVVRGAHHYVMVFLRAEHRRKRQAEVIRRNVTATNVVIPNLIQGATYSASVAARNNAGVGEPSSITFTISPLRRRVLEEEEGDEEESVEEEENPPAQRRPTPRPRPTETPQNSVSLPWIAPPAIMFTGISIIAFAICKAYRVCSVKSSYNVFNREKSHGLRSDWNRQRSPSKADLIADLACNLDNVDSVVVRTFEHNGNQNSTLQNEREVYSGLSSQISS</sequence>
<feature type="domain" description="Fibronectin type-III" evidence="9">
    <location>
        <begin position="18"/>
        <end position="105"/>
    </location>
</feature>
<dbReference type="SMART" id="SM00181">
    <property type="entry name" value="EGF"/>
    <property type="match status" value="2"/>
</dbReference>
<keyword evidence="7" id="KW-1133">Transmembrane helix</keyword>
<dbReference type="Pfam" id="PF00041">
    <property type="entry name" value="fn3"/>
    <property type="match status" value="1"/>
</dbReference>
<dbReference type="SMART" id="SM00179">
    <property type="entry name" value="EGF_CA"/>
    <property type="match status" value="2"/>
</dbReference>
<dbReference type="SMART" id="SM00060">
    <property type="entry name" value="FN3"/>
    <property type="match status" value="4"/>
</dbReference>
<comment type="caution">
    <text evidence="5">Lacks conserved residue(s) required for the propagation of feature annotation.</text>
</comment>
<name>A0ABP0GKJ3_CLALP</name>
<feature type="region of interest" description="Disordered" evidence="6">
    <location>
        <begin position="793"/>
        <end position="829"/>
    </location>
</feature>
<dbReference type="PROSITE" id="PS01187">
    <property type="entry name" value="EGF_CA"/>
    <property type="match status" value="1"/>
</dbReference>
<evidence type="ECO:0000256" key="5">
    <source>
        <dbReference type="PROSITE-ProRule" id="PRU00076"/>
    </source>
</evidence>
<dbReference type="Pfam" id="PF07645">
    <property type="entry name" value="EGF_CA"/>
    <property type="match status" value="2"/>
</dbReference>
<keyword evidence="7" id="KW-0812">Transmembrane</keyword>
<dbReference type="InterPro" id="IPR009030">
    <property type="entry name" value="Growth_fac_rcpt_cys_sf"/>
</dbReference>
<dbReference type="EMBL" id="CAWYQH010000119">
    <property type="protein sequence ID" value="CAK8691154.1"/>
    <property type="molecule type" value="Genomic_DNA"/>
</dbReference>
<keyword evidence="7" id="KW-0472">Membrane</keyword>
<evidence type="ECO:0000256" key="7">
    <source>
        <dbReference type="SAM" id="Phobius"/>
    </source>
</evidence>
<evidence type="ECO:0000256" key="3">
    <source>
        <dbReference type="ARBA" id="ARBA00022737"/>
    </source>
</evidence>
<dbReference type="InterPro" id="IPR000152">
    <property type="entry name" value="EGF-type_Asp/Asn_hydroxyl_site"/>
</dbReference>
<protein>
    <submittedName>
        <fullName evidence="10">Uncharacterized protein</fullName>
    </submittedName>
</protein>
<dbReference type="Proteomes" id="UP001642483">
    <property type="component" value="Unassembled WGS sequence"/>
</dbReference>
<dbReference type="PANTHER" id="PTHR24039">
    <property type="entry name" value="FIBRILLIN-RELATED"/>
    <property type="match status" value="1"/>
</dbReference>
<keyword evidence="11" id="KW-1185">Reference proteome</keyword>
<evidence type="ECO:0000256" key="6">
    <source>
        <dbReference type="SAM" id="MobiDB-lite"/>
    </source>
</evidence>
<evidence type="ECO:0000256" key="4">
    <source>
        <dbReference type="ARBA" id="ARBA00023157"/>
    </source>
</evidence>
<feature type="transmembrane region" description="Helical" evidence="7">
    <location>
        <begin position="833"/>
        <end position="852"/>
    </location>
</feature>
<evidence type="ECO:0000313" key="10">
    <source>
        <dbReference type="EMBL" id="CAK8691154.1"/>
    </source>
</evidence>
<dbReference type="InterPro" id="IPR003961">
    <property type="entry name" value="FN3_dom"/>
</dbReference>
<keyword evidence="2" id="KW-0732">Signal</keyword>
<evidence type="ECO:0000313" key="11">
    <source>
        <dbReference type="Proteomes" id="UP001642483"/>
    </source>
</evidence>
<feature type="domain" description="EGF-like" evidence="8">
    <location>
        <begin position="573"/>
        <end position="613"/>
    </location>
</feature>
<gene>
    <name evidence="10" type="ORF">CVLEPA_LOCUS23742</name>
</gene>
<dbReference type="SUPFAM" id="SSF57184">
    <property type="entry name" value="Growth factor receptor domain"/>
    <property type="match status" value="1"/>
</dbReference>
<dbReference type="CDD" id="cd00063">
    <property type="entry name" value="FN3"/>
    <property type="match status" value="2"/>
</dbReference>
<dbReference type="InterPro" id="IPR049883">
    <property type="entry name" value="NOTCH1_EGF-like"/>
</dbReference>
<keyword evidence="3" id="KW-0677">Repeat</keyword>
<dbReference type="InterPro" id="IPR001881">
    <property type="entry name" value="EGF-like_Ca-bd_dom"/>
</dbReference>
<keyword evidence="4" id="KW-1015">Disulfide bond</keyword>